<name>A0ABU9LNV0_9BACL</name>
<dbReference type="RefSeq" id="WP_121177110.1">
    <property type="nucleotide sequence ID" value="NZ_CP147847.1"/>
</dbReference>
<evidence type="ECO:0000256" key="1">
    <source>
        <dbReference type="SAM" id="Phobius"/>
    </source>
</evidence>
<protein>
    <submittedName>
        <fullName evidence="2">DUF3139 domain-containing protein</fullName>
    </submittedName>
</protein>
<reference evidence="2 3" key="1">
    <citation type="submission" date="2024-04" db="EMBL/GenBank/DDBJ databases">
        <authorList>
            <person name="Wu Y.S."/>
            <person name="Zhang L."/>
        </authorList>
    </citation>
    <scope>NUCLEOTIDE SEQUENCE [LARGE SCALE GENOMIC DNA]</scope>
    <source>
        <strain evidence="2 3">KG-01</strain>
    </source>
</reference>
<feature type="transmembrane region" description="Helical" evidence="1">
    <location>
        <begin position="6"/>
        <end position="27"/>
    </location>
</feature>
<keyword evidence="1" id="KW-0472">Membrane</keyword>
<dbReference type="EMBL" id="JBCEWA010000006">
    <property type="protein sequence ID" value="MEL5988537.1"/>
    <property type="molecule type" value="Genomic_DNA"/>
</dbReference>
<gene>
    <name evidence="2" type="ORF">AAF454_08990</name>
</gene>
<dbReference type="Proteomes" id="UP001398420">
    <property type="component" value="Unassembled WGS sequence"/>
</dbReference>
<evidence type="ECO:0000313" key="3">
    <source>
        <dbReference type="Proteomes" id="UP001398420"/>
    </source>
</evidence>
<keyword evidence="1" id="KW-0812">Transmembrane</keyword>
<evidence type="ECO:0000313" key="2">
    <source>
        <dbReference type="EMBL" id="MEL5988537.1"/>
    </source>
</evidence>
<organism evidence="2 3">
    <name type="scientific">Kurthia gibsonii</name>
    <dbReference type="NCBI Taxonomy" id="33946"/>
    <lineage>
        <taxon>Bacteria</taxon>
        <taxon>Bacillati</taxon>
        <taxon>Bacillota</taxon>
        <taxon>Bacilli</taxon>
        <taxon>Bacillales</taxon>
        <taxon>Caryophanaceae</taxon>
        <taxon>Kurthia</taxon>
    </lineage>
</organism>
<keyword evidence="1" id="KW-1133">Transmembrane helix</keyword>
<dbReference type="InterPro" id="IPR021486">
    <property type="entry name" value="DUF3139"/>
</dbReference>
<keyword evidence="3" id="KW-1185">Reference proteome</keyword>
<proteinExistence type="predicted"/>
<accession>A0ABU9LNV0</accession>
<sequence length="130" mass="15338">MKKLFYTLAIIVGICVIVVPLLFIFVLNNGNPYTKYIVKKHVPNHLEQQGYTEKDLHEQVYVEPKEASHDDFYQGQYKVIFKDEPNITYYYGVMKKDKEVQQFCEKEIVQNDETEYITTTTKHSESNCTK</sequence>
<comment type="caution">
    <text evidence="2">The sequence shown here is derived from an EMBL/GenBank/DDBJ whole genome shotgun (WGS) entry which is preliminary data.</text>
</comment>
<dbReference type="Pfam" id="PF11337">
    <property type="entry name" value="DUF3139"/>
    <property type="match status" value="1"/>
</dbReference>